<dbReference type="SUPFAM" id="SSF51556">
    <property type="entry name" value="Metallo-dependent hydrolases"/>
    <property type="match status" value="1"/>
</dbReference>
<evidence type="ECO:0000256" key="1">
    <source>
        <dbReference type="ARBA" id="ARBA00022801"/>
    </source>
</evidence>
<dbReference type="Proteomes" id="UP000007148">
    <property type="component" value="Unassembled WGS sequence"/>
</dbReference>
<dbReference type="OrthoDB" id="6079689at2759"/>
<protein>
    <submittedName>
        <fullName evidence="3">Uncharacterized protein</fullName>
    </submittedName>
</protein>
<dbReference type="CDD" id="cd01310">
    <property type="entry name" value="TatD_DNAse"/>
    <property type="match status" value="1"/>
</dbReference>
<dbReference type="PROSITE" id="PS01090">
    <property type="entry name" value="TATD_2"/>
    <property type="match status" value="1"/>
</dbReference>
<keyword evidence="4" id="KW-1185">Reference proteome</keyword>
<dbReference type="InterPro" id="IPR032466">
    <property type="entry name" value="Metal_Hydrolase"/>
</dbReference>
<dbReference type="PANTHER" id="PTHR46363">
    <property type="entry name" value="DEOXYRIBONUCLEASE TATDN2-RELATED"/>
    <property type="match status" value="1"/>
</dbReference>
<dbReference type="GO" id="GO:0016788">
    <property type="term" value="F:hydrolase activity, acting on ester bonds"/>
    <property type="evidence" value="ECO:0007669"/>
    <property type="project" value="InterPro"/>
</dbReference>
<evidence type="ECO:0000256" key="2">
    <source>
        <dbReference type="SAM" id="MobiDB-lite"/>
    </source>
</evidence>
<dbReference type="InterPro" id="IPR001130">
    <property type="entry name" value="TatD-like"/>
</dbReference>
<dbReference type="InterPro" id="IPR018228">
    <property type="entry name" value="DNase_TatD-rel_CS"/>
</dbReference>
<gene>
    <name evidence="3" type="ORF">PIIN_02960</name>
</gene>
<name>G4U2C6_SERID</name>
<keyword evidence="1" id="KW-0378">Hydrolase</keyword>
<evidence type="ECO:0000313" key="3">
    <source>
        <dbReference type="EMBL" id="CCA77738.1"/>
    </source>
</evidence>
<accession>G4U2C6</accession>
<evidence type="ECO:0000313" key="4">
    <source>
        <dbReference type="Proteomes" id="UP000007148"/>
    </source>
</evidence>
<dbReference type="AlphaFoldDB" id="G4U2C6"/>
<sequence>MRPISHSSRAFARSGQTSFRSLPSSRAPSALVHQYLRPREFRASATWNKMGKKKKPQIPEEIFHLPRHASLAAGKQPASIIDTHTHLLSTFETYHKVYPDGYQSYHDFVRGFYRSQADSASTSSPEPHHSVDILIDVWCEAPIDPKWKEMADSALEEQSRAALWGGVEYWFLMGIHPHNASQYTDAVEEDIINAMQHPRCRGWGEIGLDYHYMNSPAEVQKTVLRRQLKHAVALSKPITIHTREADEDIERIMKEEIPKDHKIHVHCFTDSPTLARNLLTHFPNLYIGITGVITYGTNLNTAQVIRDMVGEPASFDVSRLRIVLETDAPYMVPANIYESLSLTSGKSVRLALSHSGMIPWTAEFVASLVNVELGHDAVLSSSSSSTSMALDANDILTISRKNARAVYGV</sequence>
<reference evidence="3 4" key="1">
    <citation type="journal article" date="2011" name="PLoS Pathog.">
        <title>Endophytic Life Strategies Decoded by Genome and Transcriptome Analyses of the Mutualistic Root Symbiont Piriformospora indica.</title>
        <authorList>
            <person name="Zuccaro A."/>
            <person name="Lahrmann U."/>
            <person name="Guldener U."/>
            <person name="Langen G."/>
            <person name="Pfiffi S."/>
            <person name="Biedenkopf D."/>
            <person name="Wong P."/>
            <person name="Samans B."/>
            <person name="Grimm C."/>
            <person name="Basiewicz M."/>
            <person name="Murat C."/>
            <person name="Martin F."/>
            <person name="Kogel K.H."/>
        </authorList>
    </citation>
    <scope>NUCLEOTIDE SEQUENCE [LARGE SCALE GENOMIC DNA]</scope>
    <source>
        <strain evidence="3 4">DSM 11827</strain>
    </source>
</reference>
<proteinExistence type="predicted"/>
<dbReference type="InParanoid" id="G4U2C6"/>
<dbReference type="PANTHER" id="PTHR46363:SF1">
    <property type="entry name" value="DEOXYRIBONUCLEASE TATDN2-RELATED"/>
    <property type="match status" value="1"/>
</dbReference>
<comment type="caution">
    <text evidence="3">The sequence shown here is derived from an EMBL/GenBank/DDBJ whole genome shotgun (WGS) entry which is preliminary data.</text>
</comment>
<dbReference type="HOGENOM" id="CLU_031506_2_0_1"/>
<organism evidence="3 4">
    <name type="scientific">Serendipita indica (strain DSM 11827)</name>
    <name type="common">Root endophyte fungus</name>
    <name type="synonym">Piriformospora indica</name>
    <dbReference type="NCBI Taxonomy" id="1109443"/>
    <lineage>
        <taxon>Eukaryota</taxon>
        <taxon>Fungi</taxon>
        <taxon>Dikarya</taxon>
        <taxon>Basidiomycota</taxon>
        <taxon>Agaricomycotina</taxon>
        <taxon>Agaricomycetes</taxon>
        <taxon>Sebacinales</taxon>
        <taxon>Serendipitaceae</taxon>
        <taxon>Serendipita</taxon>
    </lineage>
</organism>
<dbReference type="Pfam" id="PF01026">
    <property type="entry name" value="TatD_DNase"/>
    <property type="match status" value="1"/>
</dbReference>
<feature type="region of interest" description="Disordered" evidence="2">
    <location>
        <begin position="1"/>
        <end position="25"/>
    </location>
</feature>
<dbReference type="Gene3D" id="3.20.20.140">
    <property type="entry name" value="Metal-dependent hydrolases"/>
    <property type="match status" value="1"/>
</dbReference>
<dbReference type="EMBL" id="CAFZ01001869">
    <property type="protein sequence ID" value="CCA77738.1"/>
    <property type="molecule type" value="Genomic_DNA"/>
</dbReference>
<dbReference type="eggNOG" id="KOG3020">
    <property type="taxonomic scope" value="Eukaryota"/>
</dbReference>
<dbReference type="OMA" id="IHIHCYT"/>